<feature type="region of interest" description="Disordered" evidence="1">
    <location>
        <begin position="42"/>
        <end position="67"/>
    </location>
</feature>
<dbReference type="Proteomes" id="UP001055460">
    <property type="component" value="Chromosome"/>
</dbReference>
<evidence type="ECO:0008006" key="5">
    <source>
        <dbReference type="Google" id="ProtNLM"/>
    </source>
</evidence>
<evidence type="ECO:0000313" key="3">
    <source>
        <dbReference type="EMBL" id="USJ25138.1"/>
    </source>
</evidence>
<dbReference type="AlphaFoldDB" id="A0A9Q8Y9T9"/>
<sequence>MKIIIAVAASLAFAGSAFAASSLGASENQPAAKAIEAIELAGGSGKPNTTPGTGRSNLTRGKTSYFG</sequence>
<dbReference type="OrthoDB" id="9925338at2"/>
<evidence type="ECO:0000256" key="2">
    <source>
        <dbReference type="SAM" id="SignalP"/>
    </source>
</evidence>
<reference evidence="3" key="1">
    <citation type="submission" date="2022-06" db="EMBL/GenBank/DDBJ databases">
        <title>Physiological and biochemical characterization and genomic elucidation of a strain of the genus Ensifer adhaerens M8 that combines arsenic oxidation and chromium reduction.</title>
        <authorList>
            <person name="Li X."/>
            <person name="Yu c."/>
        </authorList>
    </citation>
    <scope>NUCLEOTIDE SEQUENCE</scope>
    <source>
        <strain evidence="3">M8</strain>
    </source>
</reference>
<feature type="signal peptide" evidence="2">
    <location>
        <begin position="1"/>
        <end position="19"/>
    </location>
</feature>
<gene>
    <name evidence="3" type="ORF">NE863_09285</name>
</gene>
<keyword evidence="2" id="KW-0732">Signal</keyword>
<feature type="compositionally biased region" description="Polar residues" evidence="1">
    <location>
        <begin position="46"/>
        <end position="67"/>
    </location>
</feature>
<name>A0A9Q8Y9T9_ENSAD</name>
<accession>A0A9Q8Y9T9</accession>
<organism evidence="3 4">
    <name type="scientific">Ensifer adhaerens</name>
    <name type="common">Sinorhizobium morelense</name>
    <dbReference type="NCBI Taxonomy" id="106592"/>
    <lineage>
        <taxon>Bacteria</taxon>
        <taxon>Pseudomonadati</taxon>
        <taxon>Pseudomonadota</taxon>
        <taxon>Alphaproteobacteria</taxon>
        <taxon>Hyphomicrobiales</taxon>
        <taxon>Rhizobiaceae</taxon>
        <taxon>Sinorhizobium/Ensifer group</taxon>
        <taxon>Ensifer</taxon>
    </lineage>
</organism>
<evidence type="ECO:0000256" key="1">
    <source>
        <dbReference type="SAM" id="MobiDB-lite"/>
    </source>
</evidence>
<feature type="chain" id="PRO_5040408365" description="DUF680 domain-containing protein" evidence="2">
    <location>
        <begin position="20"/>
        <end position="67"/>
    </location>
</feature>
<proteinExistence type="predicted"/>
<evidence type="ECO:0000313" key="4">
    <source>
        <dbReference type="Proteomes" id="UP001055460"/>
    </source>
</evidence>
<protein>
    <recommendedName>
        <fullName evidence="5">DUF680 domain-containing protein</fullName>
    </recommendedName>
</protein>
<dbReference type="EMBL" id="CP098807">
    <property type="protein sequence ID" value="USJ25138.1"/>
    <property type="molecule type" value="Genomic_DNA"/>
</dbReference>
<dbReference type="RefSeq" id="WP_060601072.1">
    <property type="nucleotide sequence ID" value="NZ_CAXURO020000001.1"/>
</dbReference>